<dbReference type="AlphaFoldDB" id="A0A4P8QUV3"/>
<dbReference type="SUPFAM" id="SSF69572">
    <property type="entry name" value="Activating enzymes of the ubiquitin-like proteins"/>
    <property type="match status" value="1"/>
</dbReference>
<dbReference type="SUPFAM" id="SSF54495">
    <property type="entry name" value="UBC-like"/>
    <property type="match status" value="1"/>
</dbReference>
<sequence>MKWAMEDPARFLREKEELEHLEIKVGWLSLAWRISEDGAIVVDIDMTIHGRVFAGIMTYPDVFPDSPPYIRPRDKSERWSNHQYGEGGSLCLQWRADNWHPDVTGADMVRSAYELLSTEQHPELPHAVPSAHSLTEGQGLRWIFRRFVATIEVLSTWLMLPLPSQTRLTSVTVYNGGAAVMFAAKVADAQDVLQNVADIPEGISKPFSLFSLPGEGWVFRSDDFDQMQPVESVEALVQVLIKAGFATDDVLVQEAGRYIARTIILLGKEWGSLRVFLINSGEQPELLEHRVVWPSRFGSRLSKESQKLSKIRVGIVGLGSVGSKVAVSLARSGVRRFLLVDDDYLAPGNIVRHELSWAHVGAHKAWAVSHALELVAAGVQVDVNTIRLAGQESAVKTEAALKDLSNCDLLIDATANPEVFLLLAALAKRNGIPLCWGEIFAGGYGGMIARARPRHDPNPLAVRDAYYAHLSTLPESPFKNVASYDGNEEQPLVAYDSDVGFVATALTRLAIDTALSRSPSEFPHSVYLLGMCREWIFEEPFDTRPIDVQGQGWGRDENAVSDEDKVTVVKALLNMYEGDVSDNTDPSS</sequence>
<feature type="domain" description="THIF-type NAD/FAD binding fold" evidence="1">
    <location>
        <begin position="304"/>
        <end position="446"/>
    </location>
</feature>
<keyword evidence="3" id="KW-1185">Reference proteome</keyword>
<dbReference type="InterPro" id="IPR035985">
    <property type="entry name" value="Ubiquitin-activating_enz"/>
</dbReference>
<dbReference type="KEGG" id="brb:EH207_12595"/>
<dbReference type="GO" id="GO:0061503">
    <property type="term" value="F:tRNA threonylcarbamoyladenosine dehydratase"/>
    <property type="evidence" value="ECO:0007669"/>
    <property type="project" value="TreeGrafter"/>
</dbReference>
<evidence type="ECO:0000313" key="2">
    <source>
        <dbReference type="EMBL" id="QCR09289.1"/>
    </source>
</evidence>
<proteinExistence type="predicted"/>
<dbReference type="RefSeq" id="WP_137714298.1">
    <property type="nucleotide sequence ID" value="NZ_CP034035.1"/>
</dbReference>
<dbReference type="PANTHER" id="PTHR43267">
    <property type="entry name" value="TRNA THREONYLCARBAMOYLADENOSINE DEHYDRATASE"/>
    <property type="match status" value="1"/>
</dbReference>
<protein>
    <recommendedName>
        <fullName evidence="1">THIF-type NAD/FAD binding fold domain-containing protein</fullName>
    </recommendedName>
</protein>
<dbReference type="Pfam" id="PF00899">
    <property type="entry name" value="ThiF"/>
    <property type="match status" value="1"/>
</dbReference>
<evidence type="ECO:0000313" key="3">
    <source>
        <dbReference type="Proteomes" id="UP000299580"/>
    </source>
</evidence>
<reference evidence="2 3" key="1">
    <citation type="submission" date="2018-11" db="EMBL/GenBank/DDBJ databases">
        <title>Genome sequences of Brenneria nigrifluens and Brenneria rubrifaciens.</title>
        <authorList>
            <person name="Poret-Peterson A.T."/>
            <person name="McClean A.E."/>
            <person name="Kluepfel D.A."/>
        </authorList>
    </citation>
    <scope>NUCLEOTIDE SEQUENCE [LARGE SCALE GENOMIC DNA]</scope>
    <source>
        <strain evidence="2 3">6D370</strain>
    </source>
</reference>
<dbReference type="InterPro" id="IPR000594">
    <property type="entry name" value="ThiF_NAD_FAD-bd"/>
</dbReference>
<dbReference type="PANTHER" id="PTHR43267:SF1">
    <property type="entry name" value="TRNA THREONYLCARBAMOYLADENOSINE DEHYDRATASE"/>
    <property type="match status" value="1"/>
</dbReference>
<name>A0A4P8QUV3_9GAMM</name>
<dbReference type="EMBL" id="CP034035">
    <property type="protein sequence ID" value="QCR09289.1"/>
    <property type="molecule type" value="Genomic_DNA"/>
</dbReference>
<dbReference type="InterPro" id="IPR016135">
    <property type="entry name" value="UBQ-conjugating_enzyme/RWD"/>
</dbReference>
<organism evidence="2 3">
    <name type="scientific">Brenneria rubrifaciens</name>
    <dbReference type="NCBI Taxonomy" id="55213"/>
    <lineage>
        <taxon>Bacteria</taxon>
        <taxon>Pseudomonadati</taxon>
        <taxon>Pseudomonadota</taxon>
        <taxon>Gammaproteobacteria</taxon>
        <taxon>Enterobacterales</taxon>
        <taxon>Pectobacteriaceae</taxon>
        <taxon>Brenneria</taxon>
    </lineage>
</organism>
<evidence type="ECO:0000259" key="1">
    <source>
        <dbReference type="Pfam" id="PF00899"/>
    </source>
</evidence>
<dbReference type="Gene3D" id="3.40.50.720">
    <property type="entry name" value="NAD(P)-binding Rossmann-like Domain"/>
    <property type="match status" value="1"/>
</dbReference>
<accession>A0A4P8QUV3</accession>
<dbReference type="InterPro" id="IPR045886">
    <property type="entry name" value="ThiF/MoeB/HesA"/>
</dbReference>
<dbReference type="GO" id="GO:0061504">
    <property type="term" value="P:cyclic threonylcarbamoyladenosine biosynthetic process"/>
    <property type="evidence" value="ECO:0007669"/>
    <property type="project" value="TreeGrafter"/>
</dbReference>
<dbReference type="Gene3D" id="3.10.110.10">
    <property type="entry name" value="Ubiquitin Conjugating Enzyme"/>
    <property type="match status" value="1"/>
</dbReference>
<dbReference type="Proteomes" id="UP000299580">
    <property type="component" value="Chromosome"/>
</dbReference>
<dbReference type="OrthoDB" id="891532at2"/>
<dbReference type="GO" id="GO:0008641">
    <property type="term" value="F:ubiquitin-like modifier activating enzyme activity"/>
    <property type="evidence" value="ECO:0007669"/>
    <property type="project" value="InterPro"/>
</dbReference>
<gene>
    <name evidence="2" type="ORF">EH207_12595</name>
</gene>